<dbReference type="CDD" id="cd00082">
    <property type="entry name" value="HisKA"/>
    <property type="match status" value="1"/>
</dbReference>
<keyword evidence="7" id="KW-0547">Nucleotide-binding</keyword>
<evidence type="ECO:0000256" key="8">
    <source>
        <dbReference type="ARBA" id="ARBA00022777"/>
    </source>
</evidence>
<evidence type="ECO:0000256" key="6">
    <source>
        <dbReference type="ARBA" id="ARBA00022692"/>
    </source>
</evidence>
<keyword evidence="10 12" id="KW-1133">Transmembrane helix</keyword>
<dbReference type="RefSeq" id="WP_149612313.1">
    <property type="nucleotide sequence ID" value="NZ_VTUX01000007.1"/>
</dbReference>
<gene>
    <name evidence="14" type="ORF">F0M18_15250</name>
</gene>
<dbReference type="PROSITE" id="PS50109">
    <property type="entry name" value="HIS_KIN"/>
    <property type="match status" value="1"/>
</dbReference>
<keyword evidence="8" id="KW-0418">Kinase</keyword>
<dbReference type="AlphaFoldDB" id="A0A5B0WS02"/>
<dbReference type="Proteomes" id="UP000323708">
    <property type="component" value="Unassembled WGS sequence"/>
</dbReference>
<organism evidence="14 15">
    <name type="scientific">Pseudohalioglobus sediminis</name>
    <dbReference type="NCBI Taxonomy" id="2606449"/>
    <lineage>
        <taxon>Bacteria</taxon>
        <taxon>Pseudomonadati</taxon>
        <taxon>Pseudomonadota</taxon>
        <taxon>Gammaproteobacteria</taxon>
        <taxon>Cellvibrionales</taxon>
        <taxon>Halieaceae</taxon>
        <taxon>Pseudohalioglobus</taxon>
    </lineage>
</organism>
<comment type="caution">
    <text evidence="14">The sequence shown here is derived from an EMBL/GenBank/DDBJ whole genome shotgun (WGS) entry which is preliminary data.</text>
</comment>
<dbReference type="PANTHER" id="PTHR45436">
    <property type="entry name" value="SENSOR HISTIDINE KINASE YKOH"/>
    <property type="match status" value="1"/>
</dbReference>
<evidence type="ECO:0000256" key="11">
    <source>
        <dbReference type="ARBA" id="ARBA00023012"/>
    </source>
</evidence>
<accession>A0A5B0WS02</accession>
<dbReference type="SMART" id="SM00387">
    <property type="entry name" value="HATPase_c"/>
    <property type="match status" value="1"/>
</dbReference>
<name>A0A5B0WS02_9GAMM</name>
<keyword evidence="6 12" id="KW-0812">Transmembrane</keyword>
<evidence type="ECO:0000313" key="15">
    <source>
        <dbReference type="Proteomes" id="UP000323708"/>
    </source>
</evidence>
<keyword evidence="4" id="KW-0597">Phosphoprotein</keyword>
<keyword evidence="9" id="KW-0067">ATP-binding</keyword>
<evidence type="ECO:0000256" key="10">
    <source>
        <dbReference type="ARBA" id="ARBA00022989"/>
    </source>
</evidence>
<dbReference type="Gene3D" id="3.30.565.10">
    <property type="entry name" value="Histidine kinase-like ATPase, C-terminal domain"/>
    <property type="match status" value="1"/>
</dbReference>
<evidence type="ECO:0000259" key="13">
    <source>
        <dbReference type="PROSITE" id="PS50109"/>
    </source>
</evidence>
<evidence type="ECO:0000256" key="2">
    <source>
        <dbReference type="ARBA" id="ARBA00004141"/>
    </source>
</evidence>
<proteinExistence type="predicted"/>
<evidence type="ECO:0000256" key="9">
    <source>
        <dbReference type="ARBA" id="ARBA00022840"/>
    </source>
</evidence>
<keyword evidence="5" id="KW-0808">Transferase</keyword>
<evidence type="ECO:0000256" key="7">
    <source>
        <dbReference type="ARBA" id="ARBA00022741"/>
    </source>
</evidence>
<reference evidence="14 15" key="1">
    <citation type="submission" date="2019-09" db="EMBL/GenBank/DDBJ databases">
        <authorList>
            <person name="Chen X.-Y."/>
        </authorList>
    </citation>
    <scope>NUCLEOTIDE SEQUENCE [LARGE SCALE GENOMIC DNA]</scope>
    <source>
        <strain evidence="14 15">NY5</strain>
    </source>
</reference>
<keyword evidence="11" id="KW-0902">Two-component regulatory system</keyword>
<dbReference type="InterPro" id="IPR036890">
    <property type="entry name" value="HATPase_C_sf"/>
</dbReference>
<dbReference type="Pfam" id="PF00512">
    <property type="entry name" value="HisKA"/>
    <property type="match status" value="1"/>
</dbReference>
<evidence type="ECO:0000256" key="3">
    <source>
        <dbReference type="ARBA" id="ARBA00012438"/>
    </source>
</evidence>
<dbReference type="EC" id="2.7.13.3" evidence="3"/>
<dbReference type="Pfam" id="PF02518">
    <property type="entry name" value="HATPase_c"/>
    <property type="match status" value="1"/>
</dbReference>
<dbReference type="SUPFAM" id="SSF47384">
    <property type="entry name" value="Homodimeric domain of signal transducing histidine kinase"/>
    <property type="match status" value="1"/>
</dbReference>
<dbReference type="GO" id="GO:0000155">
    <property type="term" value="F:phosphorelay sensor kinase activity"/>
    <property type="evidence" value="ECO:0007669"/>
    <property type="project" value="InterPro"/>
</dbReference>
<dbReference type="InterPro" id="IPR003661">
    <property type="entry name" value="HisK_dim/P_dom"/>
</dbReference>
<keyword evidence="12" id="KW-0472">Membrane</keyword>
<protein>
    <recommendedName>
        <fullName evidence="3">histidine kinase</fullName>
        <ecNumber evidence="3">2.7.13.3</ecNumber>
    </recommendedName>
</protein>
<feature type="transmembrane region" description="Helical" evidence="12">
    <location>
        <begin position="171"/>
        <end position="195"/>
    </location>
</feature>
<dbReference type="PANTHER" id="PTHR45436:SF14">
    <property type="entry name" value="SENSOR PROTEIN QSEC"/>
    <property type="match status" value="1"/>
</dbReference>
<evidence type="ECO:0000256" key="5">
    <source>
        <dbReference type="ARBA" id="ARBA00022679"/>
    </source>
</evidence>
<dbReference type="InterPro" id="IPR050428">
    <property type="entry name" value="TCS_sensor_his_kinase"/>
</dbReference>
<comment type="catalytic activity">
    <reaction evidence="1">
        <text>ATP + protein L-histidine = ADP + protein N-phospho-L-histidine.</text>
        <dbReference type="EC" id="2.7.13.3"/>
    </reaction>
</comment>
<dbReference type="GO" id="GO:0005524">
    <property type="term" value="F:ATP binding"/>
    <property type="evidence" value="ECO:0007669"/>
    <property type="project" value="UniProtKB-KW"/>
</dbReference>
<keyword evidence="15" id="KW-1185">Reference proteome</keyword>
<dbReference type="EMBL" id="VTUX01000007">
    <property type="protein sequence ID" value="KAA1189703.1"/>
    <property type="molecule type" value="Genomic_DNA"/>
</dbReference>
<dbReference type="Gene3D" id="1.10.287.130">
    <property type="match status" value="1"/>
</dbReference>
<evidence type="ECO:0000256" key="12">
    <source>
        <dbReference type="SAM" id="Phobius"/>
    </source>
</evidence>
<dbReference type="SMART" id="SM00388">
    <property type="entry name" value="HisKA"/>
    <property type="match status" value="1"/>
</dbReference>
<feature type="domain" description="Histidine kinase" evidence="13">
    <location>
        <begin position="251"/>
        <end position="463"/>
    </location>
</feature>
<sequence>MTVSLQKRLTGILLLLTLFAWITSAAVTYFYANRALLEQVDRQLGQYVDLVTYVTRVFERQLAQGQPLYEAWSGFDYDQAHVEPILIEGIVYEGLAPAINIWENGSLIALVEGSPTFPLPSAEGFQRLDLEDDASHWRILSRWDEPTAVWIQVGIELGAARRDMLGTLASALQPLLIVLPLTIGLLYLGVFRGLLPLRRLAREISQRKPGLLDPVDTESVPEELDAVVSSLNRLFARLAVALESEQRFTANAAHELLTPLAAIKTEVQLCQRQLRGQPAGEMLERITQRVDRASHTVTQLLTLARVDPEAPVSTTEVRLAQLLTEVLAETAHLAADRGLEVSLDNVLEISVRGNSEALAILVRNLLVNAFRYCSGTPTINISLFAVGENAVLEICNDCEPLSESERAKLSDRFYRVPGSAGQGAGLGLSIVKRIAELHRGRLVTGAGEGDRGFCARVYIPRLS</sequence>
<evidence type="ECO:0000313" key="14">
    <source>
        <dbReference type="EMBL" id="KAA1189703.1"/>
    </source>
</evidence>
<dbReference type="InterPro" id="IPR005467">
    <property type="entry name" value="His_kinase_dom"/>
</dbReference>
<evidence type="ECO:0000256" key="4">
    <source>
        <dbReference type="ARBA" id="ARBA00022553"/>
    </source>
</evidence>
<dbReference type="InterPro" id="IPR036097">
    <property type="entry name" value="HisK_dim/P_sf"/>
</dbReference>
<dbReference type="InterPro" id="IPR003594">
    <property type="entry name" value="HATPase_dom"/>
</dbReference>
<dbReference type="GO" id="GO:0005886">
    <property type="term" value="C:plasma membrane"/>
    <property type="evidence" value="ECO:0007669"/>
    <property type="project" value="TreeGrafter"/>
</dbReference>
<dbReference type="SUPFAM" id="SSF55874">
    <property type="entry name" value="ATPase domain of HSP90 chaperone/DNA topoisomerase II/histidine kinase"/>
    <property type="match status" value="1"/>
</dbReference>
<comment type="subcellular location">
    <subcellularLocation>
        <location evidence="2">Membrane</location>
        <topology evidence="2">Multi-pass membrane protein</topology>
    </subcellularLocation>
</comment>
<evidence type="ECO:0000256" key="1">
    <source>
        <dbReference type="ARBA" id="ARBA00000085"/>
    </source>
</evidence>